<dbReference type="OrthoDB" id="6105938at2759"/>
<feature type="compositionally biased region" description="Acidic residues" evidence="2">
    <location>
        <begin position="441"/>
        <end position="466"/>
    </location>
</feature>
<dbReference type="GO" id="GO:0051865">
    <property type="term" value="P:protein autoubiquitination"/>
    <property type="evidence" value="ECO:0007669"/>
    <property type="project" value="TreeGrafter"/>
</dbReference>
<dbReference type="SUPFAM" id="SSF57850">
    <property type="entry name" value="RING/U-box"/>
    <property type="match status" value="1"/>
</dbReference>
<gene>
    <name evidence="4" type="ORF">AMATHDRAFT_59580</name>
</gene>
<feature type="compositionally biased region" description="Low complexity" evidence="2">
    <location>
        <begin position="122"/>
        <end position="139"/>
    </location>
</feature>
<evidence type="ECO:0000313" key="5">
    <source>
        <dbReference type="Proteomes" id="UP000242287"/>
    </source>
</evidence>
<dbReference type="InterPro" id="IPR013083">
    <property type="entry name" value="Znf_RING/FYVE/PHD"/>
</dbReference>
<dbReference type="InterPro" id="IPR047126">
    <property type="entry name" value="RNF141-like"/>
</dbReference>
<protein>
    <recommendedName>
        <fullName evidence="3">RING-type domain-containing protein</fullName>
    </recommendedName>
</protein>
<feature type="compositionally biased region" description="Low complexity" evidence="2">
    <location>
        <begin position="48"/>
        <end position="88"/>
    </location>
</feature>
<dbReference type="STRING" id="703135.A0A2A9NTZ3"/>
<feature type="region of interest" description="Disordered" evidence="2">
    <location>
        <begin position="441"/>
        <end position="469"/>
    </location>
</feature>
<dbReference type="Proteomes" id="UP000242287">
    <property type="component" value="Unassembled WGS sequence"/>
</dbReference>
<keyword evidence="1" id="KW-0862">Zinc</keyword>
<evidence type="ECO:0000313" key="4">
    <source>
        <dbReference type="EMBL" id="PFH51123.1"/>
    </source>
</evidence>
<name>A0A2A9NTZ3_9AGAR</name>
<accession>A0A2A9NTZ3</accession>
<reference evidence="4 5" key="1">
    <citation type="submission" date="2014-02" db="EMBL/GenBank/DDBJ databases">
        <title>Transposable element dynamics among asymbiotic and ectomycorrhizal Amanita fungi.</title>
        <authorList>
            <consortium name="DOE Joint Genome Institute"/>
            <person name="Hess J."/>
            <person name="Skrede I."/>
            <person name="Wolfe B."/>
            <person name="LaButti K."/>
            <person name="Ohm R.A."/>
            <person name="Grigoriev I.V."/>
            <person name="Pringle A."/>
        </authorList>
    </citation>
    <scope>NUCLEOTIDE SEQUENCE [LARGE SCALE GENOMIC DNA]</scope>
    <source>
        <strain evidence="4 5">SKay4041</strain>
    </source>
</reference>
<feature type="compositionally biased region" description="Basic residues" evidence="2">
    <location>
        <begin position="601"/>
        <end position="610"/>
    </location>
</feature>
<sequence>MSTRESNKTAAHSVLRAQALNATAQKRVSSEDREASASRSSKKRKRNANSVVESGSSVVAAAGVSQPVASSNSTADPPSIATAASPSPAKDKDKKRRRKKKKMSVVAHEGSESGSKVKPRSDASVAASSSSTPLSPGSARLVNAIQDKGSGDAVALGTRSHKRKGKQKAHSPMPASQAELPPSTQQMQSTQIDVAQAQIDDLKKQLETQLQLLRKHQTHIASVHQSLTCQICLDLLYKPFALTPCGHVACYDCLVRWFTSSGPGRANNDQNNTVQNGASGNHVRKRKTCPICRAQVVERPVEVWSIKDMVTGLVRSGLVEIPATNQTQGGGNGETNQNNAGDSWKRIFAPARGQRLPVNQWDERVPGEPEEVGYYDAEDNVHRCIDCLHEIWGRRCSNCNRDYPGQDSDEEDEDLMDFEGQGNHRHMWLEHLQRVIEGIEVADDDDDDDDEDIEISDDYGSEDEDHGDIWGYSDTYSIDEDGEEEATGYIEEVEDDEGEEEDREEDEEEGYESFIDDDDEIEVEQTLNTLPRQRSRTHIVVDSDEDESEVEDVRTAARLTRLEGRRGCGGDGATQQGQGPVIEISEEEDEWRRGGTGTNNRRNRRRPRGGRQRDAGRRVL</sequence>
<keyword evidence="1" id="KW-0479">Metal-binding</keyword>
<feature type="compositionally biased region" description="Basic residues" evidence="2">
    <location>
        <begin position="159"/>
        <end position="169"/>
    </location>
</feature>
<organism evidence="4 5">
    <name type="scientific">Amanita thiersii Skay4041</name>
    <dbReference type="NCBI Taxonomy" id="703135"/>
    <lineage>
        <taxon>Eukaryota</taxon>
        <taxon>Fungi</taxon>
        <taxon>Dikarya</taxon>
        <taxon>Basidiomycota</taxon>
        <taxon>Agaricomycotina</taxon>
        <taxon>Agaricomycetes</taxon>
        <taxon>Agaricomycetidae</taxon>
        <taxon>Agaricales</taxon>
        <taxon>Pluteineae</taxon>
        <taxon>Amanitaceae</taxon>
        <taxon>Amanita</taxon>
    </lineage>
</organism>
<feature type="compositionally biased region" description="Basic residues" evidence="2">
    <location>
        <begin position="93"/>
        <end position="103"/>
    </location>
</feature>
<dbReference type="PANTHER" id="PTHR12109">
    <property type="entry name" value="RING FINGER PROTEIN 141-RELATED"/>
    <property type="match status" value="1"/>
</dbReference>
<feature type="compositionally biased region" description="Basic and acidic residues" evidence="2">
    <location>
        <begin position="551"/>
        <end position="568"/>
    </location>
</feature>
<dbReference type="Pfam" id="PF13923">
    <property type="entry name" value="zf-C3HC4_2"/>
    <property type="match status" value="1"/>
</dbReference>
<evidence type="ECO:0000259" key="3">
    <source>
        <dbReference type="PROSITE" id="PS50089"/>
    </source>
</evidence>
<feature type="region of interest" description="Disordered" evidence="2">
    <location>
        <begin position="491"/>
        <end position="620"/>
    </location>
</feature>
<feature type="compositionally biased region" description="Polar residues" evidence="2">
    <location>
        <begin position="1"/>
        <end position="10"/>
    </location>
</feature>
<keyword evidence="5" id="KW-1185">Reference proteome</keyword>
<dbReference type="GO" id="GO:0008270">
    <property type="term" value="F:zinc ion binding"/>
    <property type="evidence" value="ECO:0007669"/>
    <property type="project" value="UniProtKB-KW"/>
</dbReference>
<dbReference type="PROSITE" id="PS50089">
    <property type="entry name" value="ZF_RING_2"/>
    <property type="match status" value="1"/>
</dbReference>
<dbReference type="SMART" id="SM00184">
    <property type="entry name" value="RING"/>
    <property type="match status" value="1"/>
</dbReference>
<dbReference type="InterPro" id="IPR001841">
    <property type="entry name" value="Znf_RING"/>
</dbReference>
<feature type="compositionally biased region" description="Basic and acidic residues" evidence="2">
    <location>
        <begin position="611"/>
        <end position="620"/>
    </location>
</feature>
<dbReference type="AlphaFoldDB" id="A0A2A9NTZ3"/>
<dbReference type="GO" id="GO:0004842">
    <property type="term" value="F:ubiquitin-protein transferase activity"/>
    <property type="evidence" value="ECO:0007669"/>
    <property type="project" value="TreeGrafter"/>
</dbReference>
<keyword evidence="1" id="KW-0863">Zinc-finger</keyword>
<dbReference type="EMBL" id="KZ301991">
    <property type="protein sequence ID" value="PFH51123.1"/>
    <property type="molecule type" value="Genomic_DNA"/>
</dbReference>
<evidence type="ECO:0000256" key="1">
    <source>
        <dbReference type="PROSITE-ProRule" id="PRU00175"/>
    </source>
</evidence>
<proteinExistence type="predicted"/>
<feature type="region of interest" description="Disordered" evidence="2">
    <location>
        <begin position="1"/>
        <end position="190"/>
    </location>
</feature>
<dbReference type="Gene3D" id="3.30.40.10">
    <property type="entry name" value="Zinc/RING finger domain, C3HC4 (zinc finger)"/>
    <property type="match status" value="1"/>
</dbReference>
<feature type="domain" description="RING-type" evidence="3">
    <location>
        <begin position="229"/>
        <end position="293"/>
    </location>
</feature>
<evidence type="ECO:0000256" key="2">
    <source>
        <dbReference type="SAM" id="MobiDB-lite"/>
    </source>
</evidence>
<dbReference type="PANTHER" id="PTHR12109:SF3">
    <property type="entry name" value="RING FINGER PROTEIN 141"/>
    <property type="match status" value="1"/>
</dbReference>
<feature type="compositionally biased region" description="Acidic residues" evidence="2">
    <location>
        <begin position="491"/>
        <end position="523"/>
    </location>
</feature>